<organism evidence="1 2">
    <name type="scientific">Paenibacillus terrae</name>
    <dbReference type="NCBI Taxonomy" id="159743"/>
    <lineage>
        <taxon>Bacteria</taxon>
        <taxon>Bacillati</taxon>
        <taxon>Bacillota</taxon>
        <taxon>Bacilli</taxon>
        <taxon>Bacillales</taxon>
        <taxon>Paenibacillaceae</taxon>
        <taxon>Paenibacillus</taxon>
    </lineage>
</organism>
<dbReference type="AlphaFoldDB" id="A0A4U2PRM4"/>
<dbReference type="EMBL" id="PNXQ01000016">
    <property type="protein sequence ID" value="TKH41897.1"/>
    <property type="molecule type" value="Genomic_DNA"/>
</dbReference>
<evidence type="ECO:0000313" key="2">
    <source>
        <dbReference type="Proteomes" id="UP000308114"/>
    </source>
</evidence>
<accession>A0A4U2PRM4</accession>
<evidence type="ECO:0000313" key="1">
    <source>
        <dbReference type="EMBL" id="TKH41897.1"/>
    </source>
</evidence>
<name>A0A4U2PRM4_9BACL</name>
<dbReference type="InterPro" id="IPR021486">
    <property type="entry name" value="DUF3139"/>
</dbReference>
<dbReference type="RefSeq" id="WP_137063543.1">
    <property type="nucleotide sequence ID" value="NZ_PNXQ01000016.1"/>
</dbReference>
<dbReference type="Pfam" id="PF11337">
    <property type="entry name" value="DUF3139"/>
    <property type="match status" value="1"/>
</dbReference>
<comment type="caution">
    <text evidence="1">The sequence shown here is derived from an EMBL/GenBank/DDBJ whole genome shotgun (WGS) entry which is preliminary data.</text>
</comment>
<sequence length="98" mass="11124">MKKKKIWITLLILIILVSGGSFLALQIKLNSLEQGLKSYLINEKGYSESDILSIKASLSLMPKYPVTVKFTDDPNTEYIFTDRDASEWTQLSPSDPKR</sequence>
<proteinExistence type="predicted"/>
<dbReference type="Proteomes" id="UP000308114">
    <property type="component" value="Unassembled WGS sequence"/>
</dbReference>
<protein>
    <submittedName>
        <fullName evidence="1">DUF3139 domain-containing protein</fullName>
    </submittedName>
</protein>
<gene>
    <name evidence="1" type="ORF">C1I60_21555</name>
</gene>
<reference evidence="1 2" key="1">
    <citation type="submission" date="2018-01" db="EMBL/GenBank/DDBJ databases">
        <title>Bacillales members from the olive rhizosphere are effective biological control agents against Verticillium dahliae.</title>
        <authorList>
            <person name="Gomez-Lama C."/>
            <person name="Legarda G."/>
            <person name="Ruano-Rosa D."/>
            <person name="Pizarro-Tobias P."/>
            <person name="Valverde-Corredor A."/>
            <person name="Niqui J.L."/>
            <person name="Trivino J.C."/>
            <person name="Roca A."/>
            <person name="Mercado-Blanco J."/>
        </authorList>
    </citation>
    <scope>NUCLEOTIDE SEQUENCE [LARGE SCALE GENOMIC DNA]</scope>
    <source>
        <strain evidence="1 2">PIC167</strain>
    </source>
</reference>